<dbReference type="Pfam" id="PF02782">
    <property type="entry name" value="FGGY_C"/>
    <property type="match status" value="1"/>
</dbReference>
<dbReference type="AlphaFoldDB" id="A0A1G8ZVH1"/>
<evidence type="ECO:0000259" key="5">
    <source>
        <dbReference type="Pfam" id="PF02782"/>
    </source>
</evidence>
<keyword evidence="3 6" id="KW-0418">Kinase</keyword>
<dbReference type="CDD" id="cd07779">
    <property type="entry name" value="ASKHA_NBD_FGGY_YgcE-like"/>
    <property type="match status" value="1"/>
</dbReference>
<evidence type="ECO:0000256" key="1">
    <source>
        <dbReference type="ARBA" id="ARBA00009156"/>
    </source>
</evidence>
<evidence type="ECO:0000256" key="3">
    <source>
        <dbReference type="ARBA" id="ARBA00022777"/>
    </source>
</evidence>
<dbReference type="Pfam" id="PF00370">
    <property type="entry name" value="FGGY_N"/>
    <property type="match status" value="1"/>
</dbReference>
<dbReference type="EMBL" id="FNEE01000012">
    <property type="protein sequence ID" value="SDK18987.1"/>
    <property type="molecule type" value="Genomic_DNA"/>
</dbReference>
<proteinExistence type="inferred from homology"/>
<accession>A0A1G8ZVH1</accession>
<dbReference type="RefSeq" id="WP_091596105.1">
    <property type="nucleotide sequence ID" value="NZ_FNEE01000012.1"/>
</dbReference>
<dbReference type="InterPro" id="IPR018485">
    <property type="entry name" value="FGGY_C"/>
</dbReference>
<dbReference type="InterPro" id="IPR050406">
    <property type="entry name" value="FGGY_Carb_Kinase"/>
</dbReference>
<evidence type="ECO:0000313" key="7">
    <source>
        <dbReference type="Proteomes" id="UP000198894"/>
    </source>
</evidence>
<dbReference type="Gene3D" id="3.30.420.40">
    <property type="match status" value="2"/>
</dbReference>
<dbReference type="PANTHER" id="PTHR43095">
    <property type="entry name" value="SUGAR KINASE"/>
    <property type="match status" value="1"/>
</dbReference>
<dbReference type="PIRSF" id="PIRSF000538">
    <property type="entry name" value="GlpK"/>
    <property type="match status" value="1"/>
</dbReference>
<feature type="domain" description="Carbohydrate kinase FGGY C-terminal" evidence="5">
    <location>
        <begin position="260"/>
        <end position="447"/>
    </location>
</feature>
<gene>
    <name evidence="6" type="ORF">SAMN05428953_112150</name>
</gene>
<evidence type="ECO:0000313" key="6">
    <source>
        <dbReference type="EMBL" id="SDK18987.1"/>
    </source>
</evidence>
<dbReference type="GO" id="GO:0005975">
    <property type="term" value="P:carbohydrate metabolic process"/>
    <property type="evidence" value="ECO:0007669"/>
    <property type="project" value="InterPro"/>
</dbReference>
<evidence type="ECO:0000256" key="2">
    <source>
        <dbReference type="ARBA" id="ARBA00022679"/>
    </source>
</evidence>
<dbReference type="InterPro" id="IPR000577">
    <property type="entry name" value="Carb_kinase_FGGY"/>
</dbReference>
<dbReference type="SUPFAM" id="SSF53067">
    <property type="entry name" value="Actin-like ATPase domain"/>
    <property type="match status" value="2"/>
</dbReference>
<dbReference type="Proteomes" id="UP000198894">
    <property type="component" value="Unassembled WGS sequence"/>
</dbReference>
<sequence>MGSSDGPLVVGLDSSTQSCKAIAWSRDGRAVAEGRAPLELMKPRPDYVEQEVTDWWRAATAALRQLVDAVDATRIAGIAISNQRETVALIDGAGAPIGPASLWLDERAAGLVDRFAAEIGRERLHQITGKPIDVTPVVYRLKWLRENEPERLDQANKILDVHGYLTLRLTGTPSASWTSADPFGLFDISRKAWSQPILDHLGIKPSQLPNAVRSGTRVGTVHAAAAAATGLSQGTPVIAAGGDGQCAGLGVNAMRDGVVYLNLGTAIIAGIWSPEPVVGAFWRTMTSPTGDGYFLEAVQRAGVYFVNWFVDMFAGGRSDPAIFDRLEREAAAVPIGSDGLLAGTTLVGCMDPHWDPSARASFIGMHPSHTLGHFYRAGLEAMTLQTARALEEMRSHGLSPAQMVAIGGGANSRLWTKMIADATGIAIHKGHNAEASSLGAAISAAVGIGWFEGFAEAADAMTSIAETIEPDPGCRAAWDALSARQAKVFSATRFAWRAGA</sequence>
<dbReference type="InterPro" id="IPR043129">
    <property type="entry name" value="ATPase_NBD"/>
</dbReference>
<keyword evidence="7" id="KW-1185">Reference proteome</keyword>
<comment type="similarity">
    <text evidence="1">Belongs to the FGGY kinase family.</text>
</comment>
<evidence type="ECO:0000259" key="4">
    <source>
        <dbReference type="Pfam" id="PF00370"/>
    </source>
</evidence>
<dbReference type="GO" id="GO:0016301">
    <property type="term" value="F:kinase activity"/>
    <property type="evidence" value="ECO:0007669"/>
    <property type="project" value="UniProtKB-KW"/>
</dbReference>
<feature type="domain" description="Carbohydrate kinase FGGY N-terminal" evidence="4">
    <location>
        <begin position="9"/>
        <end position="250"/>
    </location>
</feature>
<reference evidence="7" key="1">
    <citation type="submission" date="2016-10" db="EMBL/GenBank/DDBJ databases">
        <authorList>
            <person name="Varghese N."/>
            <person name="Submissions S."/>
        </authorList>
    </citation>
    <scope>NUCLEOTIDE SEQUENCE [LARGE SCALE GENOMIC DNA]</scope>
    <source>
        <strain evidence="7">CGMCC 1.11022</strain>
    </source>
</reference>
<dbReference type="InterPro" id="IPR018484">
    <property type="entry name" value="FGGY_N"/>
</dbReference>
<name>A0A1G8ZVH1_9HYPH</name>
<protein>
    <submittedName>
        <fullName evidence="6">Xylulokinase</fullName>
    </submittedName>
</protein>
<keyword evidence="2" id="KW-0808">Transferase</keyword>
<dbReference type="PANTHER" id="PTHR43095:SF5">
    <property type="entry name" value="XYLULOSE KINASE"/>
    <property type="match status" value="1"/>
</dbReference>
<organism evidence="6 7">
    <name type="scientific">Mesorhizobium muleiense</name>
    <dbReference type="NCBI Taxonomy" id="1004279"/>
    <lineage>
        <taxon>Bacteria</taxon>
        <taxon>Pseudomonadati</taxon>
        <taxon>Pseudomonadota</taxon>
        <taxon>Alphaproteobacteria</taxon>
        <taxon>Hyphomicrobiales</taxon>
        <taxon>Phyllobacteriaceae</taxon>
        <taxon>Mesorhizobium</taxon>
    </lineage>
</organism>